<comment type="caution">
    <text evidence="3">The sequence shown here is derived from an EMBL/GenBank/DDBJ whole genome shotgun (WGS) entry which is preliminary data.</text>
</comment>
<reference evidence="4" key="1">
    <citation type="journal article" date="2019" name="Int. J. Syst. Evol. Microbiol.">
        <title>The Global Catalogue of Microorganisms (GCM) 10K type strain sequencing project: providing services to taxonomists for standard genome sequencing and annotation.</title>
        <authorList>
            <consortium name="The Broad Institute Genomics Platform"/>
            <consortium name="The Broad Institute Genome Sequencing Center for Infectious Disease"/>
            <person name="Wu L."/>
            <person name="Ma J."/>
        </authorList>
    </citation>
    <scope>NUCLEOTIDE SEQUENCE [LARGE SCALE GENOMIC DNA]</scope>
    <source>
        <strain evidence="4">CGMCC 4.7289</strain>
    </source>
</reference>
<dbReference type="SUPFAM" id="SSF56300">
    <property type="entry name" value="Metallo-dependent phosphatases"/>
    <property type="match status" value="1"/>
</dbReference>
<protein>
    <submittedName>
        <fullName evidence="3">CapA family protein</fullName>
    </submittedName>
</protein>
<sequence length="364" mass="39682">MAVRCTILLCGDVMTGRGVDQILESPGDPRLWESMVDDARDYVRLAEIAHGPIHRPVPPSWIWGDALAEFDRVAPDARVINLETSITGQGSPDLAKPVLYRMNPANIACLTAARPDVCVSANNHILDFGRDGLADTLAALRDARLPNVGAGPNEAQAWQPAMTALPAGQLMVFAAGTPSSGVPSAWAARDSLSGVAYLPDLSDAAAESLIDRIERVRRPGAIVVVSIHWGSNWGYDVPREQVRFAHRLVDAGVDLVHGHSSHHPRRFEVYRDRLILYGCGDFVDDYEGIGGYEGFRDDLRPAYFASLDAEGRLESLRIVVYRSRRLRLERAAPADIAEMARTFADIGSPVRMHTDGSLTVARAS</sequence>
<accession>A0ABV8LX41</accession>
<dbReference type="Pfam" id="PF09587">
    <property type="entry name" value="PGA_cap"/>
    <property type="match status" value="1"/>
</dbReference>
<evidence type="ECO:0000259" key="2">
    <source>
        <dbReference type="SMART" id="SM00854"/>
    </source>
</evidence>
<dbReference type="InterPro" id="IPR052169">
    <property type="entry name" value="CW_Biosynth-Accessory"/>
</dbReference>
<keyword evidence="4" id="KW-1185">Reference proteome</keyword>
<dbReference type="InterPro" id="IPR019079">
    <property type="entry name" value="Capsule_synth_CapA"/>
</dbReference>
<dbReference type="InterPro" id="IPR029052">
    <property type="entry name" value="Metallo-depent_PP-like"/>
</dbReference>
<evidence type="ECO:0000256" key="1">
    <source>
        <dbReference type="ARBA" id="ARBA00005662"/>
    </source>
</evidence>
<name>A0ABV8LX41_9ACTN</name>
<organism evidence="3 4">
    <name type="scientific">Hamadaea flava</name>
    <dbReference type="NCBI Taxonomy" id="1742688"/>
    <lineage>
        <taxon>Bacteria</taxon>
        <taxon>Bacillati</taxon>
        <taxon>Actinomycetota</taxon>
        <taxon>Actinomycetes</taxon>
        <taxon>Micromonosporales</taxon>
        <taxon>Micromonosporaceae</taxon>
        <taxon>Hamadaea</taxon>
    </lineage>
</organism>
<feature type="domain" description="Capsule synthesis protein CapA" evidence="2">
    <location>
        <begin position="6"/>
        <end position="286"/>
    </location>
</feature>
<evidence type="ECO:0000313" key="3">
    <source>
        <dbReference type="EMBL" id="MFC4134937.1"/>
    </source>
</evidence>
<dbReference type="EMBL" id="JBHSAY010000019">
    <property type="protein sequence ID" value="MFC4134937.1"/>
    <property type="molecule type" value="Genomic_DNA"/>
</dbReference>
<dbReference type="Gene3D" id="3.60.21.10">
    <property type="match status" value="1"/>
</dbReference>
<dbReference type="PANTHER" id="PTHR33393">
    <property type="entry name" value="POLYGLUTAMINE SYNTHESIS ACCESSORY PROTEIN RV0574C-RELATED"/>
    <property type="match status" value="1"/>
</dbReference>
<dbReference type="Proteomes" id="UP001595816">
    <property type="component" value="Unassembled WGS sequence"/>
</dbReference>
<dbReference type="CDD" id="cd07381">
    <property type="entry name" value="MPP_CapA"/>
    <property type="match status" value="1"/>
</dbReference>
<gene>
    <name evidence="3" type="ORF">ACFOZ4_30370</name>
</gene>
<evidence type="ECO:0000313" key="4">
    <source>
        <dbReference type="Proteomes" id="UP001595816"/>
    </source>
</evidence>
<dbReference type="RefSeq" id="WP_308197803.1">
    <property type="nucleotide sequence ID" value="NZ_JAMZDZ010000001.1"/>
</dbReference>
<proteinExistence type="inferred from homology"/>
<dbReference type="PANTHER" id="PTHR33393:SF11">
    <property type="entry name" value="POLYGLUTAMINE SYNTHESIS ACCESSORY PROTEIN RV0574C-RELATED"/>
    <property type="match status" value="1"/>
</dbReference>
<comment type="similarity">
    <text evidence="1">Belongs to the CapA family.</text>
</comment>
<dbReference type="SMART" id="SM00854">
    <property type="entry name" value="PGA_cap"/>
    <property type="match status" value="1"/>
</dbReference>